<dbReference type="EMBL" id="QJSP01000003">
    <property type="protein sequence ID" value="PYE19201.1"/>
    <property type="molecule type" value="Genomic_DNA"/>
</dbReference>
<evidence type="ECO:0000256" key="1">
    <source>
        <dbReference type="ARBA" id="ARBA00022448"/>
    </source>
</evidence>
<dbReference type="Gene3D" id="3.40.50.300">
    <property type="entry name" value="P-loop containing nucleotide triphosphate hydrolases"/>
    <property type="match status" value="1"/>
</dbReference>
<protein>
    <submittedName>
        <fullName evidence="5">NitT/TauT family transport system ATP-binding protein</fullName>
    </submittedName>
</protein>
<dbReference type="GO" id="GO:0016887">
    <property type="term" value="F:ATP hydrolysis activity"/>
    <property type="evidence" value="ECO:0007669"/>
    <property type="project" value="InterPro"/>
</dbReference>
<dbReference type="InterPro" id="IPR027417">
    <property type="entry name" value="P-loop_NTPase"/>
</dbReference>
<keyword evidence="6" id="KW-1185">Reference proteome</keyword>
<dbReference type="PROSITE" id="PS50893">
    <property type="entry name" value="ABC_TRANSPORTER_2"/>
    <property type="match status" value="1"/>
</dbReference>
<comment type="caution">
    <text evidence="5">The sequence shown here is derived from an EMBL/GenBank/DDBJ whole genome shotgun (WGS) entry which is preliminary data.</text>
</comment>
<dbReference type="PANTHER" id="PTHR42788:SF19">
    <property type="entry name" value="ALIPHATIC SULFONATES IMPORT ATP-BINDING PROTEIN SSUB 2"/>
    <property type="match status" value="1"/>
</dbReference>
<feature type="domain" description="ABC transporter" evidence="4">
    <location>
        <begin position="21"/>
        <end position="250"/>
    </location>
</feature>
<dbReference type="Proteomes" id="UP000247591">
    <property type="component" value="Unassembled WGS sequence"/>
</dbReference>
<organism evidence="5 6">
    <name type="scientific">Williamsia limnetica</name>
    <dbReference type="NCBI Taxonomy" id="882452"/>
    <lineage>
        <taxon>Bacteria</taxon>
        <taxon>Bacillati</taxon>
        <taxon>Actinomycetota</taxon>
        <taxon>Actinomycetes</taxon>
        <taxon>Mycobacteriales</taxon>
        <taxon>Nocardiaceae</taxon>
        <taxon>Williamsia</taxon>
    </lineage>
</organism>
<dbReference type="AlphaFoldDB" id="A0A318RNN2"/>
<dbReference type="Pfam" id="PF00005">
    <property type="entry name" value="ABC_tran"/>
    <property type="match status" value="1"/>
</dbReference>
<proteinExistence type="predicted"/>
<dbReference type="InterPro" id="IPR003593">
    <property type="entry name" value="AAA+_ATPase"/>
</dbReference>
<evidence type="ECO:0000313" key="6">
    <source>
        <dbReference type="Proteomes" id="UP000247591"/>
    </source>
</evidence>
<name>A0A318RNN2_WILLI</name>
<dbReference type="SUPFAM" id="SSF52540">
    <property type="entry name" value="P-loop containing nucleoside triphosphate hydrolases"/>
    <property type="match status" value="1"/>
</dbReference>
<reference evidence="5 6" key="1">
    <citation type="submission" date="2018-06" db="EMBL/GenBank/DDBJ databases">
        <title>Genomic Encyclopedia of Type Strains, Phase IV (KMG-IV): sequencing the most valuable type-strain genomes for metagenomic binning, comparative biology and taxonomic classification.</title>
        <authorList>
            <person name="Goeker M."/>
        </authorList>
    </citation>
    <scope>NUCLEOTIDE SEQUENCE [LARGE SCALE GENOMIC DNA]</scope>
    <source>
        <strain evidence="5 6">DSM 45521</strain>
    </source>
</reference>
<dbReference type="SMART" id="SM00382">
    <property type="entry name" value="AAA"/>
    <property type="match status" value="1"/>
</dbReference>
<dbReference type="OrthoDB" id="8773773at2"/>
<evidence type="ECO:0000313" key="5">
    <source>
        <dbReference type="EMBL" id="PYE19201.1"/>
    </source>
</evidence>
<dbReference type="PROSITE" id="PS00211">
    <property type="entry name" value="ABC_TRANSPORTER_1"/>
    <property type="match status" value="1"/>
</dbReference>
<keyword evidence="3 5" id="KW-0067">ATP-binding</keyword>
<dbReference type="InterPro" id="IPR003439">
    <property type="entry name" value="ABC_transporter-like_ATP-bd"/>
</dbReference>
<dbReference type="PANTHER" id="PTHR42788">
    <property type="entry name" value="TAURINE IMPORT ATP-BINDING PROTEIN-RELATED"/>
    <property type="match status" value="1"/>
</dbReference>
<dbReference type="InterPro" id="IPR050166">
    <property type="entry name" value="ABC_transporter_ATP-bind"/>
</dbReference>
<keyword evidence="2" id="KW-0547">Nucleotide-binding</keyword>
<dbReference type="InterPro" id="IPR017871">
    <property type="entry name" value="ABC_transporter-like_CS"/>
</dbReference>
<dbReference type="CDD" id="cd03293">
    <property type="entry name" value="ABC_NrtD_SsuB_transporters"/>
    <property type="match status" value="1"/>
</dbReference>
<dbReference type="GO" id="GO:0005524">
    <property type="term" value="F:ATP binding"/>
    <property type="evidence" value="ECO:0007669"/>
    <property type="project" value="UniProtKB-KW"/>
</dbReference>
<accession>A0A318RNN2</accession>
<gene>
    <name evidence="5" type="ORF">DFR67_103112</name>
</gene>
<keyword evidence="1" id="KW-0813">Transport</keyword>
<evidence type="ECO:0000259" key="4">
    <source>
        <dbReference type="PROSITE" id="PS50893"/>
    </source>
</evidence>
<evidence type="ECO:0000256" key="3">
    <source>
        <dbReference type="ARBA" id="ARBA00022840"/>
    </source>
</evidence>
<evidence type="ECO:0000256" key="2">
    <source>
        <dbReference type="ARBA" id="ARBA00022741"/>
    </source>
</evidence>
<sequence length="268" mass="29552">MKLADTTRGTDARRLTKDLQMVFADVVKQFDTGTVAIEKADLEVRRGDFVAVVGPSGCGKSTLLRMAAGLESPTEGSVAVAGESVGFIFQEPTLLPWRNVRANVELSAELKGGELRRDRRGYRADYKRRAAEAISAVGLDQFADQLPNALSGGMKMRVSLARALTLSPEIMLLDEPFGALDEMTRLEMQAELQKLYTAQKFTAMFITHSVSEAVYLANKVVVMTHRPGKIAAVIDIDLPYPRDPELRFDQRFNEYVADISATLHGSIR</sequence>
<dbReference type="RefSeq" id="WP_110468729.1">
    <property type="nucleotide sequence ID" value="NZ_QJSP01000003.1"/>
</dbReference>